<dbReference type="RefSeq" id="WP_251808727.1">
    <property type="nucleotide sequence ID" value="NZ_CP166679.1"/>
</dbReference>
<dbReference type="Gene3D" id="3.10.450.50">
    <property type="match status" value="1"/>
</dbReference>
<organism evidence="1 2">
    <name type="scientific">Arenibacter antarcticus</name>
    <dbReference type="NCBI Taxonomy" id="2040469"/>
    <lineage>
        <taxon>Bacteria</taxon>
        <taxon>Pseudomonadati</taxon>
        <taxon>Bacteroidota</taxon>
        <taxon>Flavobacteriia</taxon>
        <taxon>Flavobacteriales</taxon>
        <taxon>Flavobacteriaceae</taxon>
        <taxon>Arenibacter</taxon>
    </lineage>
</organism>
<proteinExistence type="predicted"/>
<sequence length="179" mass="20567">MEWQTIPITIMFLLFISCKNETKSLDIDLHKDNKWTMGVKEQTGVQTFVDNYLNTINDTLLNGKITKNYTRNMNGIPVATNKIELNAKMNLYAIGFPNYTIDKTYTEICGNRAFIQWEFSGTNTGLFAEVTATGKKVHITGFSQLYFNKEGELYQEDIFFNELDFLQQLGYSLSPPNLK</sequence>
<dbReference type="SUPFAM" id="SSF54427">
    <property type="entry name" value="NTF2-like"/>
    <property type="match status" value="1"/>
</dbReference>
<dbReference type="EMBL" id="JBHUOK010000034">
    <property type="protein sequence ID" value="MFD2791861.1"/>
    <property type="molecule type" value="Genomic_DNA"/>
</dbReference>
<protein>
    <submittedName>
        <fullName evidence="1">Ester cyclase</fullName>
    </submittedName>
</protein>
<comment type="caution">
    <text evidence="1">The sequence shown here is derived from an EMBL/GenBank/DDBJ whole genome shotgun (WGS) entry which is preliminary data.</text>
</comment>
<dbReference type="Pfam" id="PF07366">
    <property type="entry name" value="SnoaL"/>
    <property type="match status" value="1"/>
</dbReference>
<gene>
    <name evidence="1" type="ORF">ACFS1K_18985</name>
</gene>
<name>A0ABW5VPF7_9FLAO</name>
<accession>A0ABW5VPF7</accession>
<evidence type="ECO:0000313" key="2">
    <source>
        <dbReference type="Proteomes" id="UP001597532"/>
    </source>
</evidence>
<evidence type="ECO:0000313" key="1">
    <source>
        <dbReference type="EMBL" id="MFD2791861.1"/>
    </source>
</evidence>
<dbReference type="Proteomes" id="UP001597532">
    <property type="component" value="Unassembled WGS sequence"/>
</dbReference>
<keyword evidence="2" id="KW-1185">Reference proteome</keyword>
<dbReference type="InterPro" id="IPR009959">
    <property type="entry name" value="Cyclase_SnoaL-like"/>
</dbReference>
<reference evidence="2" key="1">
    <citation type="journal article" date="2019" name="Int. J. Syst. Evol. Microbiol.">
        <title>The Global Catalogue of Microorganisms (GCM) 10K type strain sequencing project: providing services to taxonomists for standard genome sequencing and annotation.</title>
        <authorList>
            <consortium name="The Broad Institute Genomics Platform"/>
            <consortium name="The Broad Institute Genome Sequencing Center for Infectious Disease"/>
            <person name="Wu L."/>
            <person name="Ma J."/>
        </authorList>
    </citation>
    <scope>NUCLEOTIDE SEQUENCE [LARGE SCALE GENOMIC DNA]</scope>
    <source>
        <strain evidence="2">KCTC 52924</strain>
    </source>
</reference>
<dbReference type="InterPro" id="IPR032710">
    <property type="entry name" value="NTF2-like_dom_sf"/>
</dbReference>